<feature type="non-terminal residue" evidence="2">
    <location>
        <position position="249"/>
    </location>
</feature>
<dbReference type="AlphaFoldDB" id="X0UVE0"/>
<sequence>MTTHDGYQAIFCGLDDVEKIKSIRPVKGIITDIWIEEATETGYDDHKKLTKRLRGLSDKPKRITFTFNPIFRTHWIFKEFFTEFTDQDTVYRDEKLSILKTTHTDNRFLEPEDRENLEDETNEYYYNVYTLGNWGVLGKLVFTNWRIEDITKIRDNFGSYYNGLDYGYTNDPSALARLAIKEKKLYFTHELYEYGMTNDLLAPAIQQIIGKEILRADPSAPKDTQELRGYGLNAISARGGKGSVNHGIQ</sequence>
<dbReference type="EMBL" id="BARS01029416">
    <property type="protein sequence ID" value="GAG04268.1"/>
    <property type="molecule type" value="Genomic_DNA"/>
</dbReference>
<comment type="caution">
    <text evidence="2">The sequence shown here is derived from an EMBL/GenBank/DDBJ whole genome shotgun (WGS) entry which is preliminary data.</text>
</comment>
<protein>
    <recommendedName>
        <fullName evidence="1">Phage terminase large subunit N-terminal domain-containing protein</fullName>
    </recommendedName>
</protein>
<reference evidence="2" key="1">
    <citation type="journal article" date="2014" name="Front. Microbiol.">
        <title>High frequency of phylogenetically diverse reductive dehalogenase-homologous genes in deep subseafloor sedimentary metagenomes.</title>
        <authorList>
            <person name="Kawai M."/>
            <person name="Futagami T."/>
            <person name="Toyoda A."/>
            <person name="Takaki Y."/>
            <person name="Nishi S."/>
            <person name="Hori S."/>
            <person name="Arai W."/>
            <person name="Tsubouchi T."/>
            <person name="Morono Y."/>
            <person name="Uchiyama I."/>
            <person name="Ito T."/>
            <person name="Fujiyama A."/>
            <person name="Inagaki F."/>
            <person name="Takami H."/>
        </authorList>
    </citation>
    <scope>NUCLEOTIDE SEQUENCE</scope>
    <source>
        <strain evidence="2">Expedition CK06-06</strain>
    </source>
</reference>
<dbReference type="Gene3D" id="3.30.420.280">
    <property type="match status" value="1"/>
</dbReference>
<dbReference type="InterPro" id="IPR027417">
    <property type="entry name" value="P-loop_NTPase"/>
</dbReference>
<proteinExistence type="predicted"/>
<dbReference type="PANTHER" id="PTHR39184">
    <property type="match status" value="1"/>
</dbReference>
<organism evidence="2">
    <name type="scientific">marine sediment metagenome</name>
    <dbReference type="NCBI Taxonomy" id="412755"/>
    <lineage>
        <taxon>unclassified sequences</taxon>
        <taxon>metagenomes</taxon>
        <taxon>ecological metagenomes</taxon>
    </lineage>
</organism>
<gene>
    <name evidence="2" type="ORF">S01H1_45979</name>
</gene>
<feature type="domain" description="Phage terminase large subunit N-terminal" evidence="1">
    <location>
        <begin position="4"/>
        <end position="132"/>
    </location>
</feature>
<evidence type="ECO:0000259" key="1">
    <source>
        <dbReference type="Pfam" id="PF04466"/>
    </source>
</evidence>
<dbReference type="PANTHER" id="PTHR39184:SF1">
    <property type="entry name" value="PBSX PHAGE TERMINASE LARGE SUBUNIT"/>
    <property type="match status" value="1"/>
</dbReference>
<dbReference type="InterPro" id="IPR035412">
    <property type="entry name" value="Terminase_L_N"/>
</dbReference>
<evidence type="ECO:0000313" key="2">
    <source>
        <dbReference type="EMBL" id="GAG04268.1"/>
    </source>
</evidence>
<dbReference type="Pfam" id="PF04466">
    <property type="entry name" value="Terminase_3"/>
    <property type="match status" value="1"/>
</dbReference>
<name>X0UVE0_9ZZZZ</name>
<dbReference type="InterPro" id="IPR006437">
    <property type="entry name" value="Phage_terminase_lsu"/>
</dbReference>
<accession>X0UVE0</accession>
<dbReference type="NCBIfam" id="TIGR01547">
    <property type="entry name" value="phage_term_2"/>
    <property type="match status" value="1"/>
</dbReference>
<dbReference type="InterPro" id="IPR052380">
    <property type="entry name" value="Viral_DNA_packaging_terminase"/>
</dbReference>
<dbReference type="Gene3D" id="3.40.50.300">
    <property type="entry name" value="P-loop containing nucleotide triphosphate hydrolases"/>
    <property type="match status" value="1"/>
</dbReference>